<gene>
    <name evidence="1" type="ORF">ERS013165_00836</name>
</gene>
<sequence length="85" mass="10073">MFHDLVTQLIPVVMQRLCTHQIDIFLISIDWHQAFRVVGLMEQWATTLFFRQLHRSAQQVILHGFKRAVRQAICAAVRVFHTVFR</sequence>
<dbReference type="EMBL" id="CWOW01000003">
    <property type="protein sequence ID" value="CSA13931.1"/>
    <property type="molecule type" value="Genomic_DNA"/>
</dbReference>
<protein>
    <submittedName>
        <fullName evidence="1">Uncharacterized protein</fullName>
    </submittedName>
</protein>
<evidence type="ECO:0000313" key="2">
    <source>
        <dbReference type="Proteomes" id="UP000044806"/>
    </source>
</evidence>
<dbReference type="Proteomes" id="UP000044806">
    <property type="component" value="Unassembled WGS sequence"/>
</dbReference>
<evidence type="ECO:0000313" key="1">
    <source>
        <dbReference type="EMBL" id="CSA13931.1"/>
    </source>
</evidence>
<dbReference type="AlphaFoldDB" id="A0A655PKV4"/>
<proteinExistence type="predicted"/>
<organism evidence="1 2">
    <name type="scientific">Vibrio cholerae</name>
    <dbReference type="NCBI Taxonomy" id="666"/>
    <lineage>
        <taxon>Bacteria</taxon>
        <taxon>Pseudomonadati</taxon>
        <taxon>Pseudomonadota</taxon>
        <taxon>Gammaproteobacteria</taxon>
        <taxon>Vibrionales</taxon>
        <taxon>Vibrionaceae</taxon>
        <taxon>Vibrio</taxon>
    </lineage>
</organism>
<reference evidence="1 2" key="1">
    <citation type="submission" date="2015-07" db="EMBL/GenBank/DDBJ databases">
        <authorList>
            <consortium name="Pathogen Informatics"/>
        </authorList>
    </citation>
    <scope>NUCLEOTIDE SEQUENCE [LARGE SCALE GENOMIC DNA]</scope>
    <source>
        <strain evidence="1 2">A51</strain>
    </source>
</reference>
<accession>A0A655PKV4</accession>
<name>A0A655PKV4_VIBCL</name>